<feature type="domain" description="Peptidase C1A papain C-terminal" evidence="2">
    <location>
        <begin position="5"/>
        <end position="217"/>
    </location>
</feature>
<dbReference type="Proteomes" id="UP001244564">
    <property type="component" value="Chromosome"/>
</dbReference>
<dbReference type="EMBL" id="CP122283">
    <property type="protein sequence ID" value="WGF39318.1"/>
    <property type="molecule type" value="Genomic_DNA"/>
</dbReference>
<dbReference type="InterPro" id="IPR038765">
    <property type="entry name" value="Papain-like_cys_pep_sf"/>
</dbReference>
<comment type="similarity">
    <text evidence="1">Belongs to the peptidase C1 family.</text>
</comment>
<reference evidence="3 4" key="1">
    <citation type="submission" date="2023-04" db="EMBL/GenBank/DDBJ databases">
        <title>Genomic of Lysinibacillus capsici TSBLM.</title>
        <authorList>
            <person name="Hu X.S."/>
            <person name="Yu C.H."/>
        </authorList>
    </citation>
    <scope>NUCLEOTIDE SEQUENCE [LARGE SCALE GENOMIC DNA]</scope>
    <source>
        <strain evidence="3 4">TSBLM</strain>
    </source>
</reference>
<dbReference type="InterPro" id="IPR000668">
    <property type="entry name" value="Peptidase_C1A_C"/>
</dbReference>
<proteinExistence type="inferred from homology"/>
<dbReference type="SMART" id="SM00645">
    <property type="entry name" value="Pept_C1"/>
    <property type="match status" value="1"/>
</dbReference>
<protein>
    <submittedName>
        <fullName evidence="3">C1 family peptidase</fullName>
    </submittedName>
</protein>
<keyword evidence="4" id="KW-1185">Reference proteome</keyword>
<gene>
    <name evidence="3" type="ORF">QBO96_03370</name>
</gene>
<dbReference type="PANTHER" id="PTHR12411">
    <property type="entry name" value="CYSTEINE PROTEASE FAMILY C1-RELATED"/>
    <property type="match status" value="1"/>
</dbReference>
<dbReference type="InterPro" id="IPR025660">
    <property type="entry name" value="Pept_his_AS"/>
</dbReference>
<evidence type="ECO:0000256" key="1">
    <source>
        <dbReference type="ARBA" id="ARBA00008455"/>
    </source>
</evidence>
<dbReference type="PROSITE" id="PS00639">
    <property type="entry name" value="THIOL_PROTEASE_HIS"/>
    <property type="match status" value="1"/>
</dbReference>
<dbReference type="InterPro" id="IPR013128">
    <property type="entry name" value="Peptidase_C1A"/>
</dbReference>
<sequence>MSDKYNLMVDLRNNFSIVRDQGSRGTCTAFAVTACHEHHRNLDVRLSEEYVFSSAKHLDGKDDSNGISIPSAFKAIQSYGHSKDSIFPYNQHLKTPFKFADIDTNVKKDALGRKISSYQFINADVQEIENHLSMERPVITGVEVQPTFWLSNENVFIDVPQVETFEGLHAILIMGYGQRDDGKNFFIIRNSWGPEWADNGYAYVSYDYFNKYNRGAWIIPKGA</sequence>
<dbReference type="PROSITE" id="PS51257">
    <property type="entry name" value="PROKAR_LIPOPROTEIN"/>
    <property type="match status" value="1"/>
</dbReference>
<dbReference type="CDD" id="cd02619">
    <property type="entry name" value="Peptidase_C1"/>
    <property type="match status" value="1"/>
</dbReference>
<dbReference type="RefSeq" id="WP_279495079.1">
    <property type="nucleotide sequence ID" value="NZ_CP122283.1"/>
</dbReference>
<accession>A0ABY8KL92</accession>
<evidence type="ECO:0000313" key="4">
    <source>
        <dbReference type="Proteomes" id="UP001244564"/>
    </source>
</evidence>
<name>A0ABY8KL92_9BACI</name>
<dbReference type="Gene3D" id="3.90.70.10">
    <property type="entry name" value="Cysteine proteinases"/>
    <property type="match status" value="1"/>
</dbReference>
<dbReference type="Pfam" id="PF00112">
    <property type="entry name" value="Peptidase_C1"/>
    <property type="match status" value="1"/>
</dbReference>
<evidence type="ECO:0000313" key="3">
    <source>
        <dbReference type="EMBL" id="WGF39318.1"/>
    </source>
</evidence>
<dbReference type="SUPFAM" id="SSF54001">
    <property type="entry name" value="Cysteine proteinases"/>
    <property type="match status" value="1"/>
</dbReference>
<organism evidence="3 4">
    <name type="scientific">Lysinibacillus capsici</name>
    <dbReference type="NCBI Taxonomy" id="2115968"/>
    <lineage>
        <taxon>Bacteria</taxon>
        <taxon>Bacillati</taxon>
        <taxon>Bacillota</taxon>
        <taxon>Bacilli</taxon>
        <taxon>Bacillales</taxon>
        <taxon>Bacillaceae</taxon>
        <taxon>Lysinibacillus</taxon>
    </lineage>
</organism>
<evidence type="ECO:0000259" key="2">
    <source>
        <dbReference type="SMART" id="SM00645"/>
    </source>
</evidence>